<evidence type="ECO:0000256" key="1">
    <source>
        <dbReference type="SAM" id="MobiDB-lite"/>
    </source>
</evidence>
<name>A0A5J4Z7M1_PORPP</name>
<sequence length="275" mass="29179">MNCTPSTVCADLPTRRAPWEARCGKVERGRAAMMVGDAILEAWERRDAAALDALLVQRHAAGQVRAAVQSWRTGRLTTGSAGSTDVGGAERARSGLDKRDELVLSLSAALCRRIRTRDLAEHAQIQMLCVWFTALVTEHLDLFTPMVSSTRAGAVGGQADTESEIDEDSAEHGLRALAHECRMLYADLAEFSALGLDQSVRRTIGRLELLGAHTKHIPRQNSAESESSSASTSSSGSSDPSPSNNHEDNTGDENDSGTAASGSAIDDDSGGSSTE</sequence>
<dbReference type="Proteomes" id="UP000324585">
    <property type="component" value="Unassembled WGS sequence"/>
</dbReference>
<evidence type="ECO:0000313" key="2">
    <source>
        <dbReference type="EMBL" id="KAA8499971.1"/>
    </source>
</evidence>
<feature type="compositionally biased region" description="Low complexity" evidence="1">
    <location>
        <begin position="256"/>
        <end position="275"/>
    </location>
</feature>
<proteinExistence type="predicted"/>
<evidence type="ECO:0000313" key="3">
    <source>
        <dbReference type="Proteomes" id="UP000324585"/>
    </source>
</evidence>
<protein>
    <submittedName>
        <fullName evidence="2">Uncharacterized protein</fullName>
    </submittedName>
</protein>
<feature type="region of interest" description="Disordered" evidence="1">
    <location>
        <begin position="215"/>
        <end position="275"/>
    </location>
</feature>
<dbReference type="EMBL" id="VRMN01000001">
    <property type="protein sequence ID" value="KAA8499971.1"/>
    <property type="molecule type" value="Genomic_DNA"/>
</dbReference>
<accession>A0A5J4Z7M1</accession>
<dbReference type="AlphaFoldDB" id="A0A5J4Z7M1"/>
<feature type="compositionally biased region" description="Low complexity" evidence="1">
    <location>
        <begin position="222"/>
        <end position="243"/>
    </location>
</feature>
<keyword evidence="3" id="KW-1185">Reference proteome</keyword>
<reference evidence="3" key="1">
    <citation type="journal article" date="2019" name="Nat. Commun.">
        <title>Expansion of phycobilisome linker gene families in mesophilic red algae.</title>
        <authorList>
            <person name="Lee J."/>
            <person name="Kim D."/>
            <person name="Bhattacharya D."/>
            <person name="Yoon H.S."/>
        </authorList>
    </citation>
    <scope>NUCLEOTIDE SEQUENCE [LARGE SCALE GENOMIC DNA]</scope>
    <source>
        <strain evidence="3">CCMP 1328</strain>
    </source>
</reference>
<gene>
    <name evidence="2" type="ORF">FVE85_7556</name>
</gene>
<comment type="caution">
    <text evidence="2">The sequence shown here is derived from an EMBL/GenBank/DDBJ whole genome shotgun (WGS) entry which is preliminary data.</text>
</comment>
<organism evidence="2 3">
    <name type="scientific">Porphyridium purpureum</name>
    <name type="common">Red alga</name>
    <name type="synonym">Porphyridium cruentum</name>
    <dbReference type="NCBI Taxonomy" id="35688"/>
    <lineage>
        <taxon>Eukaryota</taxon>
        <taxon>Rhodophyta</taxon>
        <taxon>Bangiophyceae</taxon>
        <taxon>Porphyridiales</taxon>
        <taxon>Porphyridiaceae</taxon>
        <taxon>Porphyridium</taxon>
    </lineage>
</organism>